<dbReference type="AlphaFoldDB" id="A0AAE0CKK5"/>
<comment type="caution">
    <text evidence="2">The sequence shown here is derived from an EMBL/GenBank/DDBJ whole genome shotgun (WGS) entry which is preliminary data.</text>
</comment>
<protein>
    <recommendedName>
        <fullName evidence="1">Reverse transcriptase domain-containing protein</fullName>
    </recommendedName>
</protein>
<evidence type="ECO:0000313" key="2">
    <source>
        <dbReference type="EMBL" id="KAK2654625.1"/>
    </source>
</evidence>
<organism evidence="2 3">
    <name type="scientific">Dipteronia dyeriana</name>
    <dbReference type="NCBI Taxonomy" id="168575"/>
    <lineage>
        <taxon>Eukaryota</taxon>
        <taxon>Viridiplantae</taxon>
        <taxon>Streptophyta</taxon>
        <taxon>Embryophyta</taxon>
        <taxon>Tracheophyta</taxon>
        <taxon>Spermatophyta</taxon>
        <taxon>Magnoliopsida</taxon>
        <taxon>eudicotyledons</taxon>
        <taxon>Gunneridae</taxon>
        <taxon>Pentapetalae</taxon>
        <taxon>rosids</taxon>
        <taxon>malvids</taxon>
        <taxon>Sapindales</taxon>
        <taxon>Sapindaceae</taxon>
        <taxon>Hippocastanoideae</taxon>
        <taxon>Acereae</taxon>
        <taxon>Dipteronia</taxon>
    </lineage>
</organism>
<dbReference type="SUPFAM" id="SSF56672">
    <property type="entry name" value="DNA/RNA polymerases"/>
    <property type="match status" value="1"/>
</dbReference>
<reference evidence="2" key="1">
    <citation type="journal article" date="2023" name="Plant J.">
        <title>Genome sequences and population genomics provide insights into the demographic history, inbreeding, and mutation load of two 'living fossil' tree species of Dipteronia.</title>
        <authorList>
            <person name="Feng Y."/>
            <person name="Comes H.P."/>
            <person name="Chen J."/>
            <person name="Zhu S."/>
            <person name="Lu R."/>
            <person name="Zhang X."/>
            <person name="Li P."/>
            <person name="Qiu J."/>
            <person name="Olsen K.M."/>
            <person name="Qiu Y."/>
        </authorList>
    </citation>
    <scope>NUCLEOTIDE SEQUENCE</scope>
    <source>
        <strain evidence="2">KIB01</strain>
    </source>
</reference>
<dbReference type="InterPro" id="IPR043502">
    <property type="entry name" value="DNA/RNA_pol_sf"/>
</dbReference>
<sequence>MAFMKDRQIMDSLVIAGEIIHSWKTNSLFGLLVKLDFEKAYESVDHEFLFEIFSRMGFGNKWVEWIRWCATSLLLSVLVNGCQTKEFSIERGLYQGDPLSPLLFYMVVEVLSRMFNKAKEHGIIKWIGYKNDAMHITHL</sequence>
<dbReference type="PANTHER" id="PTHR31635">
    <property type="entry name" value="REVERSE TRANSCRIPTASE DOMAIN-CONTAINING PROTEIN-RELATED"/>
    <property type="match status" value="1"/>
</dbReference>
<gene>
    <name evidence="2" type="ORF">Ddye_014481</name>
</gene>
<proteinExistence type="predicted"/>
<dbReference type="InterPro" id="IPR000477">
    <property type="entry name" value="RT_dom"/>
</dbReference>
<name>A0AAE0CKK5_9ROSI</name>
<dbReference type="PROSITE" id="PS50878">
    <property type="entry name" value="RT_POL"/>
    <property type="match status" value="1"/>
</dbReference>
<feature type="domain" description="Reverse transcriptase" evidence="1">
    <location>
        <begin position="1"/>
        <end position="139"/>
    </location>
</feature>
<dbReference type="Proteomes" id="UP001280121">
    <property type="component" value="Unassembled WGS sequence"/>
</dbReference>
<evidence type="ECO:0000259" key="1">
    <source>
        <dbReference type="PROSITE" id="PS50878"/>
    </source>
</evidence>
<dbReference type="EMBL" id="JANJYI010000004">
    <property type="protein sequence ID" value="KAK2654625.1"/>
    <property type="molecule type" value="Genomic_DNA"/>
</dbReference>
<accession>A0AAE0CKK5</accession>
<dbReference type="PANTHER" id="PTHR31635:SF196">
    <property type="entry name" value="REVERSE TRANSCRIPTASE DOMAIN-CONTAINING PROTEIN-RELATED"/>
    <property type="match status" value="1"/>
</dbReference>
<dbReference type="Pfam" id="PF00078">
    <property type="entry name" value="RVT_1"/>
    <property type="match status" value="1"/>
</dbReference>
<evidence type="ECO:0000313" key="3">
    <source>
        <dbReference type="Proteomes" id="UP001280121"/>
    </source>
</evidence>
<keyword evidence="3" id="KW-1185">Reference proteome</keyword>